<comment type="caution">
    <text evidence="3">The sequence shown here is derived from an EMBL/GenBank/DDBJ whole genome shotgun (WGS) entry which is preliminary data.</text>
</comment>
<dbReference type="SUPFAM" id="SSF54523">
    <property type="entry name" value="Pili subunits"/>
    <property type="match status" value="1"/>
</dbReference>
<feature type="transmembrane region" description="Helical" evidence="2">
    <location>
        <begin position="12"/>
        <end position="36"/>
    </location>
</feature>
<dbReference type="Proteomes" id="UP000229894">
    <property type="component" value="Unassembled WGS sequence"/>
</dbReference>
<dbReference type="PRINTS" id="PR00813">
    <property type="entry name" value="BCTERIALGSPG"/>
</dbReference>
<proteinExistence type="predicted"/>
<evidence type="ECO:0000256" key="1">
    <source>
        <dbReference type="ARBA" id="ARBA00022481"/>
    </source>
</evidence>
<sequence length="144" mass="16247">MNKRKRKRGNRGFTLLELLVVVAVVALLAVLVLFVLEDIKAKSRDTRRVSDIKSIEEALNLYHNNHQLFPVYDGYITGGDALSTALTGDGVIQSVPTDPLNDDIGSITYKYYYFSDQGRTYLMEYYLETDSVHSRPKGLNRASP</sequence>
<dbReference type="InterPro" id="IPR012902">
    <property type="entry name" value="N_methyl_site"/>
</dbReference>
<evidence type="ECO:0000313" key="4">
    <source>
        <dbReference type="Proteomes" id="UP000229894"/>
    </source>
</evidence>
<dbReference type="GO" id="GO:0015628">
    <property type="term" value="P:protein secretion by the type II secretion system"/>
    <property type="evidence" value="ECO:0007669"/>
    <property type="project" value="InterPro"/>
</dbReference>
<dbReference type="EMBL" id="PEUX01000013">
    <property type="protein sequence ID" value="PIV10422.1"/>
    <property type="molecule type" value="Genomic_DNA"/>
</dbReference>
<keyword evidence="1" id="KW-0488">Methylation</keyword>
<keyword evidence="2" id="KW-0472">Membrane</keyword>
<dbReference type="PANTHER" id="PTHR30093">
    <property type="entry name" value="GENERAL SECRETION PATHWAY PROTEIN G"/>
    <property type="match status" value="1"/>
</dbReference>
<dbReference type="AlphaFoldDB" id="A0A2M7BV14"/>
<dbReference type="PROSITE" id="PS00409">
    <property type="entry name" value="PROKAR_NTER_METHYL"/>
    <property type="match status" value="1"/>
</dbReference>
<dbReference type="InterPro" id="IPR045584">
    <property type="entry name" value="Pilin-like"/>
</dbReference>
<accession>A0A2M7BV14</accession>
<evidence type="ECO:0008006" key="5">
    <source>
        <dbReference type="Google" id="ProtNLM"/>
    </source>
</evidence>
<keyword evidence="2" id="KW-0812">Transmembrane</keyword>
<dbReference type="NCBIfam" id="TIGR02532">
    <property type="entry name" value="IV_pilin_GFxxxE"/>
    <property type="match status" value="1"/>
</dbReference>
<name>A0A2M7BV14_9BACT</name>
<dbReference type="InterPro" id="IPR000983">
    <property type="entry name" value="Bac_GSPG_pilin"/>
</dbReference>
<keyword evidence="2" id="KW-1133">Transmembrane helix</keyword>
<gene>
    <name evidence="3" type="ORF">COS49_00555</name>
</gene>
<organism evidence="3 4">
    <name type="scientific">Candidatus Portnoybacteria bacterium CG03_land_8_20_14_0_80_41_10</name>
    <dbReference type="NCBI Taxonomy" id="1974808"/>
    <lineage>
        <taxon>Bacteria</taxon>
        <taxon>Candidatus Portnoyibacteriota</taxon>
    </lineage>
</organism>
<dbReference type="Pfam" id="PF07963">
    <property type="entry name" value="N_methyl"/>
    <property type="match status" value="1"/>
</dbReference>
<protein>
    <recommendedName>
        <fullName evidence="5">Type II secretion system protein GspG C-terminal domain-containing protein</fullName>
    </recommendedName>
</protein>
<evidence type="ECO:0000313" key="3">
    <source>
        <dbReference type="EMBL" id="PIV10422.1"/>
    </source>
</evidence>
<dbReference type="Gene3D" id="3.30.700.10">
    <property type="entry name" value="Glycoprotein, Type 4 Pilin"/>
    <property type="match status" value="1"/>
</dbReference>
<evidence type="ECO:0000256" key="2">
    <source>
        <dbReference type="SAM" id="Phobius"/>
    </source>
</evidence>
<reference evidence="4" key="1">
    <citation type="submission" date="2017-09" db="EMBL/GenBank/DDBJ databases">
        <title>Depth-based differentiation of microbial function through sediment-hosted aquifers and enrichment of novel symbionts in the deep terrestrial subsurface.</title>
        <authorList>
            <person name="Probst A.J."/>
            <person name="Ladd B."/>
            <person name="Jarett J.K."/>
            <person name="Geller-Mcgrath D.E."/>
            <person name="Sieber C.M.K."/>
            <person name="Emerson J.B."/>
            <person name="Anantharaman K."/>
            <person name="Thomas B.C."/>
            <person name="Malmstrom R."/>
            <person name="Stieglmeier M."/>
            <person name="Klingl A."/>
            <person name="Woyke T."/>
            <person name="Ryan C.M."/>
            <person name="Banfield J.F."/>
        </authorList>
    </citation>
    <scope>NUCLEOTIDE SEQUENCE [LARGE SCALE GENOMIC DNA]</scope>
</reference>
<dbReference type="GO" id="GO:0015627">
    <property type="term" value="C:type II protein secretion system complex"/>
    <property type="evidence" value="ECO:0007669"/>
    <property type="project" value="InterPro"/>
</dbReference>